<dbReference type="Gene3D" id="2.180.10.10">
    <property type="entry name" value="RHS repeat-associated core"/>
    <property type="match status" value="1"/>
</dbReference>
<dbReference type="AlphaFoldDB" id="A0A022PCW3"/>
<dbReference type="InterPro" id="IPR022385">
    <property type="entry name" value="Rhs_assc_core"/>
</dbReference>
<dbReference type="InterPro" id="IPR050708">
    <property type="entry name" value="T6SS_VgrG/RHS"/>
</dbReference>
<dbReference type="PANTHER" id="PTHR32305:SF15">
    <property type="entry name" value="PROTEIN RHSA-RELATED"/>
    <property type="match status" value="1"/>
</dbReference>
<dbReference type="RefSeq" id="WP_036782470.1">
    <property type="nucleotide sequence ID" value="NZ_CAWLTM010000035.1"/>
</dbReference>
<sequence>MSHYNSAINRNTPSVSVRDNRGLNIRTLEYLRTQANETNSNELITRYEFNIQGFQVKSTDPRRYKNQSGSNFTRTFSLAGNTLREESIDAGRTVTLNDIEGRPVLTINATGVRQTHHYEGNTLPGRLLAVTESIQKNEKTTERLIWANNTDAEKNQNLAGQCIRHYDTAGLVQLESLSLTGAVLSQSRQLIADDQEVDWRGDDENSWRTKLNDNIFTTQNKTDAIGALLTQIDAKGNIQRLAYDVAGQLKCSWLTLKGQSEKVIVQSITWSAAGQKLREEHGNGVITEYTYEPETQRLINIKTRRTKDSTKPLQDLRYEYDPVGNVINIRNDAEATRFWRNQKIIPENAYTYDSLYQLIKVTGREMANIGQQGSQLPPLITPLPTDDNTYTNYTRTYTYDDSGNLTQIRHSAPASNNNYTTDITISNRNNRGVLSTLTNDPNLVDAFFDAGGHQTSLLSGQSLNWTPQGELQQVNQSGNSAREWYRYDSDGMRLLKINEQQTPNATQQQRVTYLPGLELHTTQSGANITEDLQVIAVGQAGRTQVRVLHWEKGQPTGIDNDQVRYSYDNLTHSSELELDMHGEIISWEEYYPYGGTAIWAARNQVEAGYKTIRYSGKERDATGLYYYGYRYYQPWAGRWLSADPAGTVDGLNLYRMVRNNPMTGIDEDGRIFKTVATGALGVGGIAYELYKHKNQQAERPQMPSPASESYGDQQVSKITQKASALKANYDPMKQMAHNIAGRKEAAEHLAQGQVPGAQAIKEGASLVAAAGEFAAAGNIGELNKTELTKAAGTDAINNFSLTFDGIKKVFKAGAATATVTPEKLEELQKATDDLKEVATDTLITGASLGATVGATLDTAAAVVPHPVAKVAFKGLSFAWKVTGVVHTAEELSNLAEKHKDLVSNELGQELKREVTEANQIRRGTILSKVREHGLIK</sequence>
<accession>A0A022PCW3</accession>
<name>A0A022PCW3_9GAMM</name>
<evidence type="ECO:0000313" key="2">
    <source>
        <dbReference type="Proteomes" id="UP000023464"/>
    </source>
</evidence>
<dbReference type="EMBL" id="JFGV01000080">
    <property type="protein sequence ID" value="EYU13546.1"/>
    <property type="molecule type" value="Genomic_DNA"/>
</dbReference>
<protein>
    <submittedName>
        <fullName evidence="1">RHS repeat-associated core protein</fullName>
    </submittedName>
</protein>
<dbReference type="PATRIC" id="fig|1393736.3.peg.4057"/>
<comment type="caution">
    <text evidence="1">The sequence shown here is derived from an EMBL/GenBank/DDBJ whole genome shotgun (WGS) entry which is preliminary data.</text>
</comment>
<gene>
    <name evidence="1" type="ORF">BA1DRAFT_03976</name>
</gene>
<keyword evidence="2" id="KW-1185">Reference proteome</keyword>
<dbReference type="InterPro" id="IPR041508">
    <property type="entry name" value="TcC-like_repeat"/>
</dbReference>
<dbReference type="NCBIfam" id="TIGR03696">
    <property type="entry name" value="Rhs_assc_core"/>
    <property type="match status" value="1"/>
</dbReference>
<dbReference type="Pfam" id="PF18807">
    <property type="entry name" value="TTc_toxin_rep"/>
    <property type="match status" value="1"/>
</dbReference>
<dbReference type="Proteomes" id="UP000023464">
    <property type="component" value="Unassembled WGS sequence"/>
</dbReference>
<evidence type="ECO:0000313" key="1">
    <source>
        <dbReference type="EMBL" id="EYU13546.1"/>
    </source>
</evidence>
<organism evidence="1 2">
    <name type="scientific">Photorhabdus aegyptia</name>
    <dbReference type="NCBI Taxonomy" id="2805098"/>
    <lineage>
        <taxon>Bacteria</taxon>
        <taxon>Pseudomonadati</taxon>
        <taxon>Pseudomonadota</taxon>
        <taxon>Gammaproteobacteria</taxon>
        <taxon>Enterobacterales</taxon>
        <taxon>Morganellaceae</taxon>
        <taxon>Photorhabdus</taxon>
    </lineage>
</organism>
<proteinExistence type="predicted"/>
<reference evidence="1 2" key="1">
    <citation type="submission" date="2014-03" db="EMBL/GenBank/DDBJ databases">
        <title>Draft Genome of Photorhabdus luminescens BA1, an Egyptian Isolate.</title>
        <authorList>
            <person name="Ghazal S."/>
            <person name="Hurst S.G.IV."/>
            <person name="Morris K."/>
            <person name="Thomas K."/>
            <person name="Tisa L.S."/>
        </authorList>
    </citation>
    <scope>NUCLEOTIDE SEQUENCE [LARGE SCALE GENOMIC DNA]</scope>
    <source>
        <strain evidence="1 2">BA1</strain>
    </source>
</reference>
<dbReference type="PANTHER" id="PTHR32305">
    <property type="match status" value="1"/>
</dbReference>